<dbReference type="SUPFAM" id="SSF49854">
    <property type="entry name" value="Spermadhesin, CUB domain"/>
    <property type="match status" value="2"/>
</dbReference>
<keyword evidence="5" id="KW-1185">Reference proteome</keyword>
<evidence type="ECO:0000256" key="2">
    <source>
        <dbReference type="PROSITE-ProRule" id="PRU00059"/>
    </source>
</evidence>
<organism evidence="4 5">
    <name type="scientific">Daphnia magna</name>
    <dbReference type="NCBI Taxonomy" id="35525"/>
    <lineage>
        <taxon>Eukaryota</taxon>
        <taxon>Metazoa</taxon>
        <taxon>Ecdysozoa</taxon>
        <taxon>Arthropoda</taxon>
        <taxon>Crustacea</taxon>
        <taxon>Branchiopoda</taxon>
        <taxon>Diplostraca</taxon>
        <taxon>Cladocera</taxon>
        <taxon>Anomopoda</taxon>
        <taxon>Daphniidae</taxon>
        <taxon>Daphnia</taxon>
    </lineage>
</organism>
<dbReference type="EMBL" id="LRGB01024089">
    <property type="protein sequence ID" value="KZR96671.1"/>
    <property type="molecule type" value="Genomic_DNA"/>
</dbReference>
<dbReference type="PROSITE" id="PS01180">
    <property type="entry name" value="CUB"/>
    <property type="match status" value="1"/>
</dbReference>
<evidence type="ECO:0000313" key="4">
    <source>
        <dbReference type="EMBL" id="KZR96671.1"/>
    </source>
</evidence>
<keyword evidence="1" id="KW-1015">Disulfide bond</keyword>
<sequence length="298" mass="33668">NTAQNTKVLISVQSTHHIWLTFNKFNTFQNQHIVKVYDGPYSTSPLLLSHNGSTKPYSVRSSSSDLFVEFPSYLSTTFGIEAFYTSVRRTDDQFLPGCGGYIYGDGIIPKSLATTFNTGCFCFTVYDGWNTDGLVLYDGKEDDYKKKVAIYSITHKMMVHIKIPIWSTKPNENLDFSWWITTQKSTPHCNNHFEENTGTIKSPNYPTFYPNSVDCRWNIKVEPGSKVRLLFALFETQADADYLYVYDGPTLRSTLLLTKSGLVPTPFIVNSSTNQVLVRFVSDEDTSSPGFLAVYSSV</sequence>
<evidence type="ECO:0000259" key="3">
    <source>
        <dbReference type="PROSITE" id="PS01180"/>
    </source>
</evidence>
<dbReference type="PANTHER" id="PTHR46908:SF4">
    <property type="entry name" value="TUMOR NECROSIS FACTOR-INDUCIBLE GENE 6 PROTEIN"/>
    <property type="match status" value="1"/>
</dbReference>
<comment type="caution">
    <text evidence="4">The sequence shown here is derived from an EMBL/GenBank/DDBJ whole genome shotgun (WGS) entry which is preliminary data.</text>
</comment>
<dbReference type="AlphaFoldDB" id="A0A164ED88"/>
<comment type="caution">
    <text evidence="2">Lacks conserved residue(s) required for the propagation of feature annotation.</text>
</comment>
<feature type="non-terminal residue" evidence="4">
    <location>
        <position position="1"/>
    </location>
</feature>
<dbReference type="InterPro" id="IPR052129">
    <property type="entry name" value="Spermadhesin-Link_domain"/>
</dbReference>
<evidence type="ECO:0000256" key="1">
    <source>
        <dbReference type="ARBA" id="ARBA00023157"/>
    </source>
</evidence>
<gene>
    <name evidence="4" type="ORF">APZ42_008863</name>
</gene>
<feature type="domain" description="CUB" evidence="3">
    <location>
        <begin position="189"/>
        <end position="298"/>
    </location>
</feature>
<dbReference type="FunFam" id="2.60.120.290:FF:000005">
    <property type="entry name" value="Procollagen C-endopeptidase enhancer 1"/>
    <property type="match status" value="1"/>
</dbReference>
<name>A0A164ED88_9CRUS</name>
<reference evidence="4 5" key="1">
    <citation type="submission" date="2016-03" db="EMBL/GenBank/DDBJ databases">
        <title>EvidentialGene: Evidence-directed Construction of Genes on Genomes.</title>
        <authorList>
            <person name="Gilbert D.G."/>
            <person name="Choi J.-H."/>
            <person name="Mockaitis K."/>
            <person name="Colbourne J."/>
            <person name="Pfrender M."/>
        </authorList>
    </citation>
    <scope>NUCLEOTIDE SEQUENCE [LARGE SCALE GENOMIC DNA]</scope>
    <source>
        <strain evidence="4 5">Xinb3</strain>
        <tissue evidence="4">Complete organism</tissue>
    </source>
</reference>
<evidence type="ECO:0000313" key="5">
    <source>
        <dbReference type="Proteomes" id="UP000076858"/>
    </source>
</evidence>
<dbReference type="Pfam" id="PF00431">
    <property type="entry name" value="CUB"/>
    <property type="match status" value="2"/>
</dbReference>
<dbReference type="CDD" id="cd00041">
    <property type="entry name" value="CUB"/>
    <property type="match status" value="1"/>
</dbReference>
<dbReference type="STRING" id="35525.A0A164ED88"/>
<dbReference type="OrthoDB" id="9988974at2759"/>
<dbReference type="SMART" id="SM00042">
    <property type="entry name" value="CUB"/>
    <property type="match status" value="1"/>
</dbReference>
<dbReference type="InterPro" id="IPR035914">
    <property type="entry name" value="Sperma_CUB_dom_sf"/>
</dbReference>
<proteinExistence type="predicted"/>
<accession>A0A164ED88</accession>
<dbReference type="PANTHER" id="PTHR46908">
    <property type="entry name" value="CUBILIN-LIKE PROTEIN"/>
    <property type="match status" value="1"/>
</dbReference>
<dbReference type="Proteomes" id="UP000076858">
    <property type="component" value="Unassembled WGS sequence"/>
</dbReference>
<protein>
    <recommendedName>
        <fullName evidence="3">CUB domain-containing protein</fullName>
    </recommendedName>
</protein>
<dbReference type="InterPro" id="IPR000859">
    <property type="entry name" value="CUB_dom"/>
</dbReference>
<dbReference type="Gene3D" id="2.60.120.290">
    <property type="entry name" value="Spermadhesin, CUB domain"/>
    <property type="match status" value="2"/>
</dbReference>